<accession>A0A1G4I7M6</accession>
<organism evidence="3 4">
    <name type="scientific">Trypanosoma equiperdum</name>
    <dbReference type="NCBI Taxonomy" id="5694"/>
    <lineage>
        <taxon>Eukaryota</taxon>
        <taxon>Discoba</taxon>
        <taxon>Euglenozoa</taxon>
        <taxon>Kinetoplastea</taxon>
        <taxon>Metakinetoplastina</taxon>
        <taxon>Trypanosomatida</taxon>
        <taxon>Trypanosomatidae</taxon>
        <taxon>Trypanosoma</taxon>
    </lineage>
</organism>
<reference evidence="3" key="1">
    <citation type="submission" date="2016-09" db="EMBL/GenBank/DDBJ databases">
        <authorList>
            <person name="Hebert L."/>
            <person name="Moumen B."/>
        </authorList>
    </citation>
    <scope>NUCLEOTIDE SEQUENCE [LARGE SCALE GENOMIC DNA]</scope>
    <source>
        <strain evidence="3">OVI</strain>
    </source>
</reference>
<evidence type="ECO:0000313" key="3">
    <source>
        <dbReference type="EMBL" id="SCU68001.1"/>
    </source>
</evidence>
<keyword evidence="4" id="KW-1185">Reference proteome</keyword>
<dbReference type="InterPro" id="IPR058917">
    <property type="entry name" value="RESC6_dom"/>
</dbReference>
<dbReference type="GO" id="GO:0005759">
    <property type="term" value="C:mitochondrial matrix"/>
    <property type="evidence" value="ECO:0007669"/>
    <property type="project" value="TreeGrafter"/>
</dbReference>
<dbReference type="GO" id="GO:0044528">
    <property type="term" value="P:regulation of mitochondrial mRNA stability"/>
    <property type="evidence" value="ECO:0007669"/>
    <property type="project" value="TreeGrafter"/>
</dbReference>
<feature type="region of interest" description="Disordered" evidence="1">
    <location>
        <begin position="986"/>
        <end position="1024"/>
    </location>
</feature>
<dbReference type="PROSITE" id="PS51257">
    <property type="entry name" value="PROKAR_LIPOPROTEIN"/>
    <property type="match status" value="1"/>
</dbReference>
<dbReference type="Proteomes" id="UP000195570">
    <property type="component" value="Unassembled WGS sequence"/>
</dbReference>
<comment type="caution">
    <text evidence="3">The sequence shown here is derived from an EMBL/GenBank/DDBJ whole genome shotgun (WGS) entry which is preliminary data.</text>
</comment>
<evidence type="ECO:0000256" key="1">
    <source>
        <dbReference type="SAM" id="MobiDB-lite"/>
    </source>
</evidence>
<dbReference type="Pfam" id="PF26188">
    <property type="entry name" value="RESC6"/>
    <property type="match status" value="2"/>
</dbReference>
<dbReference type="GO" id="GO:0035770">
    <property type="term" value="C:ribonucleoprotein granule"/>
    <property type="evidence" value="ECO:0007669"/>
    <property type="project" value="TreeGrafter"/>
</dbReference>
<name>A0A1G4I7M6_TRYEQ</name>
<dbReference type="PANTHER" id="PTHR21228:SF71">
    <property type="entry name" value="MITOCHONDRIAL RNA BINDING COMPLEX 1 SUBUNIT"/>
    <property type="match status" value="1"/>
</dbReference>
<dbReference type="EMBL" id="CZPT02000861">
    <property type="protein sequence ID" value="SCU68001.1"/>
    <property type="molecule type" value="Genomic_DNA"/>
</dbReference>
<feature type="domain" description="RNA-editing substrate-binding complex 6 protein" evidence="2">
    <location>
        <begin position="687"/>
        <end position="923"/>
    </location>
</feature>
<dbReference type="CDD" id="cd23735">
    <property type="entry name" value="RESC6-like"/>
    <property type="match status" value="1"/>
</dbReference>
<dbReference type="RefSeq" id="XP_067079245.1">
    <property type="nucleotide sequence ID" value="XM_067223144.1"/>
</dbReference>
<protein>
    <recommendedName>
        <fullName evidence="2">RNA-editing substrate-binding complex 6 protein domain-containing protein</fullName>
    </recommendedName>
</protein>
<feature type="domain" description="RNA-editing substrate-binding complex 6 protein" evidence="2">
    <location>
        <begin position="437"/>
        <end position="674"/>
    </location>
</feature>
<sequence>MMANKRLGRHASSLLSPYTMVPTPIAATGSSCLSQRTSVPCSRAALLQAKCFSSERLARLFALELNRARAEYRRTPTKAQQEACLRTIASVPLQQVRGLDGKTVAQCLTTLVTLDAPADMPIIHDCAVWISVHPDALSPHSLAQSLYSLVCLEYSDSAGVVCAVRQQLLSAMEDMAASSICMVLAAVLTSYATPARGQLAAGAGKGSEEGVSGTLQLPMDMSQLAERALPFMDESLGLTEKAMVAVALGKYLSQTATATWTEGLIADRIMAQLSAVVWGCIPGAELSVLSMADIVGIVSVLHVVPLPIRDSVATAALQELKTRVCNQSLESSRSVVQVARVLSCLCNVNRESVYYSASQDVLEKVVSALEAYVASDAITLDAAAKLLEEFSKITGSSIATPPALTRYLVRAINGSKEKWDAQSVRTVLSVFSKDSSLQADAQALATRRVELIKSKCTAGASVDASDVAALLVEGIVDPHAELLAETVTNNISRWSVSQVMTFLQAAARVNGKPTNAIMRDVASKLVPCMEKATAAQVAAVMSSYGRARVRNDAFCAAVTSRAALLGPELTLQQISTILGGLAAVEYRDTKLFLDVAPTVIAQSATADATQTANLLAAYAKMLVWNFKVIWSLAERASVIHEQFTLTQVFAVVTSLNRMDVQHDVLVQALLRKAIRCASDDPNLPLPDVVMILSAFSRSGVWDATLFADLGKRVVQQQQSLTPEELAETLMAFARVGLTQYNIFDELTLRALAVAPTCSLMALANVSVAYATIGCKHEELFSIIADRFVNQKLDVPAVTIASVLSAFAAIGIRNDRLFIEAIPRVRHVGQYGTPKDITNVVYAYSQVGLWHYKLFVRLADRAVQLRGEFRCDQLARLLEAYARVDMRYEKLFVEFSPRVQTVAHLLTAGEISTVVNAYAKVRVLDTAVFKACVDRAQEVLNSFEQSEAALLVGALRKAKFDHEGLAVSLGKMFPGMMASLQQVEDEEREVGTTPAGGNEGDETILVNSNDLGSSVVEAADGGASA</sequence>
<evidence type="ECO:0000259" key="2">
    <source>
        <dbReference type="Pfam" id="PF26188"/>
    </source>
</evidence>
<dbReference type="InterPro" id="IPR050870">
    <property type="entry name" value="FAST_kinase"/>
</dbReference>
<proteinExistence type="predicted"/>
<dbReference type="GO" id="GO:0000963">
    <property type="term" value="P:mitochondrial RNA processing"/>
    <property type="evidence" value="ECO:0007669"/>
    <property type="project" value="TreeGrafter"/>
</dbReference>
<dbReference type="PANTHER" id="PTHR21228">
    <property type="entry name" value="FAST LEU-RICH DOMAIN-CONTAINING"/>
    <property type="match status" value="1"/>
</dbReference>
<dbReference type="VEuPathDB" id="TriTrypDB:TEOVI_000742800"/>
<gene>
    <name evidence="3" type="ORF">TEOVI_000742800</name>
</gene>
<dbReference type="GO" id="GO:0003723">
    <property type="term" value="F:RNA binding"/>
    <property type="evidence" value="ECO:0007669"/>
    <property type="project" value="TreeGrafter"/>
</dbReference>
<evidence type="ECO:0000313" key="4">
    <source>
        <dbReference type="Proteomes" id="UP000195570"/>
    </source>
</evidence>
<dbReference type="GeneID" id="92381362"/>
<dbReference type="AlphaFoldDB" id="A0A1G4I7M6"/>